<evidence type="ECO:0000313" key="3">
    <source>
        <dbReference type="Proteomes" id="UP001144205"/>
    </source>
</evidence>
<dbReference type="EMBL" id="BROH01000012">
    <property type="protein sequence ID" value="GKY89492.1"/>
    <property type="molecule type" value="Genomic_DNA"/>
</dbReference>
<keyword evidence="1" id="KW-0472">Membrane</keyword>
<dbReference type="RefSeq" id="WP_281843512.1">
    <property type="nucleotide sequence ID" value="NZ_BROH01000012.1"/>
</dbReference>
<evidence type="ECO:0000313" key="2">
    <source>
        <dbReference type="EMBL" id="GKY89492.1"/>
    </source>
</evidence>
<keyword evidence="1" id="KW-0812">Transmembrane</keyword>
<organism evidence="2 3">
    <name type="scientific">Sinisalibacter aestuarii</name>
    <dbReference type="NCBI Taxonomy" id="2949426"/>
    <lineage>
        <taxon>Bacteria</taxon>
        <taxon>Pseudomonadati</taxon>
        <taxon>Pseudomonadota</taxon>
        <taxon>Alphaproteobacteria</taxon>
        <taxon>Rhodobacterales</taxon>
        <taxon>Roseobacteraceae</taxon>
        <taxon>Sinisalibacter</taxon>
    </lineage>
</organism>
<dbReference type="Proteomes" id="UP001144205">
    <property type="component" value="Unassembled WGS sequence"/>
</dbReference>
<feature type="transmembrane region" description="Helical" evidence="1">
    <location>
        <begin position="48"/>
        <end position="70"/>
    </location>
</feature>
<keyword evidence="3" id="KW-1185">Reference proteome</keyword>
<reference evidence="2" key="1">
    <citation type="journal article" date="2023" name="Int. J. Syst. Evol. Microbiol.">
        <title>Sinisalibacter aestuarii sp. nov., isolated from estuarine sediment of the Arakawa River.</title>
        <authorList>
            <person name="Arafat S.T."/>
            <person name="Hirano S."/>
            <person name="Sato A."/>
            <person name="Takeuchi K."/>
            <person name="Yasuda T."/>
            <person name="Terahara T."/>
            <person name="Hamada M."/>
            <person name="Kobayashi T."/>
        </authorList>
    </citation>
    <scope>NUCLEOTIDE SEQUENCE</scope>
    <source>
        <strain evidence="2">B-399</strain>
    </source>
</reference>
<name>A0ABQ5LWY2_9RHOB</name>
<comment type="caution">
    <text evidence="2">The sequence shown here is derived from an EMBL/GenBank/DDBJ whole genome shotgun (WGS) entry which is preliminary data.</text>
</comment>
<keyword evidence="1" id="KW-1133">Transmembrane helix</keyword>
<accession>A0ABQ5LWY2</accession>
<protein>
    <submittedName>
        <fullName evidence="2">Uncharacterized protein</fullName>
    </submittedName>
</protein>
<sequence length="71" mass="7284">MKLLIVIGVIVSAIGLVGLVVSLLRVLKARRAGLSDEALKEAVARAMPLNMGAFALSALGLMMVVVGVILA</sequence>
<feature type="transmembrane region" description="Helical" evidence="1">
    <location>
        <begin position="6"/>
        <end position="27"/>
    </location>
</feature>
<proteinExistence type="predicted"/>
<evidence type="ECO:0000256" key="1">
    <source>
        <dbReference type="SAM" id="Phobius"/>
    </source>
</evidence>
<gene>
    <name evidence="2" type="ORF">STA1M1_33610</name>
</gene>